<proteinExistence type="predicted"/>
<dbReference type="PROSITE" id="PS50043">
    <property type="entry name" value="HTH_LUXR_2"/>
    <property type="match status" value="1"/>
</dbReference>
<dbReference type="PROSITE" id="PS00622">
    <property type="entry name" value="HTH_LUXR_1"/>
    <property type="match status" value="1"/>
</dbReference>
<evidence type="ECO:0000259" key="4">
    <source>
        <dbReference type="PROSITE" id="PS50043"/>
    </source>
</evidence>
<dbReference type="RefSeq" id="WP_344450182.1">
    <property type="nucleotide sequence ID" value="NZ_BAAATZ010000007.1"/>
</dbReference>
<dbReference type="InterPro" id="IPR016032">
    <property type="entry name" value="Sig_transdc_resp-reg_C-effctor"/>
</dbReference>
<keyword evidence="1" id="KW-0805">Transcription regulation</keyword>
<comment type="caution">
    <text evidence="5">The sequence shown here is derived from an EMBL/GenBank/DDBJ whole genome shotgun (WGS) entry which is preliminary data.</text>
</comment>
<dbReference type="SUPFAM" id="SSF46894">
    <property type="entry name" value="C-terminal effector domain of the bipartite response regulators"/>
    <property type="match status" value="1"/>
</dbReference>
<dbReference type="Pfam" id="PF00196">
    <property type="entry name" value="GerE"/>
    <property type="match status" value="1"/>
</dbReference>
<reference evidence="6" key="1">
    <citation type="journal article" date="2019" name="Int. J. Syst. Evol. Microbiol.">
        <title>The Global Catalogue of Microorganisms (GCM) 10K type strain sequencing project: providing services to taxonomists for standard genome sequencing and annotation.</title>
        <authorList>
            <consortium name="The Broad Institute Genomics Platform"/>
            <consortium name="The Broad Institute Genome Sequencing Center for Infectious Disease"/>
            <person name="Wu L."/>
            <person name="Ma J."/>
        </authorList>
    </citation>
    <scope>NUCLEOTIDE SEQUENCE [LARGE SCALE GENOMIC DNA]</scope>
    <source>
        <strain evidence="6">JCM 8201</strain>
    </source>
</reference>
<evidence type="ECO:0000256" key="3">
    <source>
        <dbReference type="ARBA" id="ARBA00023163"/>
    </source>
</evidence>
<keyword evidence="3" id="KW-0804">Transcription</keyword>
<accession>A0ABP6GMT8</accession>
<dbReference type="Proteomes" id="UP001501842">
    <property type="component" value="Unassembled WGS sequence"/>
</dbReference>
<dbReference type="Gene3D" id="1.10.10.10">
    <property type="entry name" value="Winged helix-like DNA-binding domain superfamily/Winged helix DNA-binding domain"/>
    <property type="match status" value="1"/>
</dbReference>
<dbReference type="PRINTS" id="PR00038">
    <property type="entry name" value="HTHLUXR"/>
</dbReference>
<sequence length="456" mass="48474">MRYAPPITPATVKSLVRTGHPEEAALALAELESGPDPRGTVRSLRDWASCWYPGLLGPSRDACASPPPICEGLDALRELMSTGAGDEAVARAERVLGDCPMGSGALEPLLASLATLVYADRADRAARWCEPLLEQTTAHCDPVWLGAFAAIRAESAFRQGDLPAAVEAVRTALTHISWQSWGVAIGIPFAIMISAKAVMGKNEDALRYLAVPVPPTMFETPAGLHYLAARGYFRLAAGDAESAFAEFLECGERMRRWEVDLPGLAAWRIGAGRAALELGRRREALALAEEQLDRLDRLGAGRTRTRGLALRLQAEAGTPRRRGALLEEAAAVLEEAGDRLELAGTLSALGKARDAGGDRARALAAGARARAIAASCGLPSDPGQGEEVPAGAHGVSRASVVLSEAELKVATLAAQGLSNRQISSRLYVTVSTVEQHLTRIYRKLGVSRRLDLAEFL</sequence>
<protein>
    <recommendedName>
        <fullName evidence="4">HTH luxR-type domain-containing protein</fullName>
    </recommendedName>
</protein>
<evidence type="ECO:0000256" key="1">
    <source>
        <dbReference type="ARBA" id="ARBA00023015"/>
    </source>
</evidence>
<gene>
    <name evidence="5" type="ORF">GCM10010439_21850</name>
</gene>
<name>A0ABP6GMT8_9ACTN</name>
<organism evidence="5 6">
    <name type="scientific">Actinocorallia aurantiaca</name>
    <dbReference type="NCBI Taxonomy" id="46204"/>
    <lineage>
        <taxon>Bacteria</taxon>
        <taxon>Bacillati</taxon>
        <taxon>Actinomycetota</taxon>
        <taxon>Actinomycetes</taxon>
        <taxon>Streptosporangiales</taxon>
        <taxon>Thermomonosporaceae</taxon>
        <taxon>Actinocorallia</taxon>
    </lineage>
</organism>
<evidence type="ECO:0000313" key="5">
    <source>
        <dbReference type="EMBL" id="GAA2724368.1"/>
    </source>
</evidence>
<evidence type="ECO:0000256" key="2">
    <source>
        <dbReference type="ARBA" id="ARBA00023125"/>
    </source>
</evidence>
<dbReference type="InterPro" id="IPR000792">
    <property type="entry name" value="Tscrpt_reg_LuxR_C"/>
</dbReference>
<dbReference type="PANTHER" id="PTHR44688:SF16">
    <property type="entry name" value="DNA-BINDING TRANSCRIPTIONAL ACTIVATOR DEVR_DOSR"/>
    <property type="match status" value="1"/>
</dbReference>
<keyword evidence="2" id="KW-0238">DNA-binding</keyword>
<dbReference type="SMART" id="SM00421">
    <property type="entry name" value="HTH_LUXR"/>
    <property type="match status" value="1"/>
</dbReference>
<dbReference type="CDD" id="cd06170">
    <property type="entry name" value="LuxR_C_like"/>
    <property type="match status" value="1"/>
</dbReference>
<dbReference type="EMBL" id="BAAATZ010000007">
    <property type="protein sequence ID" value="GAA2724368.1"/>
    <property type="molecule type" value="Genomic_DNA"/>
</dbReference>
<evidence type="ECO:0000313" key="6">
    <source>
        <dbReference type="Proteomes" id="UP001501842"/>
    </source>
</evidence>
<keyword evidence="6" id="KW-1185">Reference proteome</keyword>
<dbReference type="PANTHER" id="PTHR44688">
    <property type="entry name" value="DNA-BINDING TRANSCRIPTIONAL ACTIVATOR DEVR_DOSR"/>
    <property type="match status" value="1"/>
</dbReference>
<dbReference type="InterPro" id="IPR036388">
    <property type="entry name" value="WH-like_DNA-bd_sf"/>
</dbReference>
<feature type="domain" description="HTH luxR-type" evidence="4">
    <location>
        <begin position="395"/>
        <end position="456"/>
    </location>
</feature>